<dbReference type="Proteomes" id="UP000187429">
    <property type="component" value="Unassembled WGS sequence"/>
</dbReference>
<evidence type="ECO:0000313" key="1">
    <source>
        <dbReference type="EMBL" id="OMJ17517.1"/>
    </source>
</evidence>
<gene>
    <name evidence="1" type="ORF">AYI69_g7388</name>
</gene>
<dbReference type="AlphaFoldDB" id="A0A1R1XS74"/>
<name>A0A1R1XS74_9FUNG</name>
<dbReference type="OrthoDB" id="5592268at2759"/>
<dbReference type="EMBL" id="LSSM01003564">
    <property type="protein sequence ID" value="OMJ17517.1"/>
    <property type="molecule type" value="Genomic_DNA"/>
</dbReference>
<reference evidence="2" key="1">
    <citation type="submission" date="2017-01" db="EMBL/GenBank/DDBJ databases">
        <authorList>
            <person name="Wang Y."/>
            <person name="White M."/>
            <person name="Kvist S."/>
            <person name="Moncalvo J.-M."/>
        </authorList>
    </citation>
    <scope>NUCLEOTIDE SEQUENCE [LARGE SCALE GENOMIC DNA]</scope>
    <source>
        <strain evidence="2">ID-206-W2</strain>
    </source>
</reference>
<comment type="caution">
    <text evidence="1">The sequence shown here is derived from an EMBL/GenBank/DDBJ whole genome shotgun (WGS) entry which is preliminary data.</text>
</comment>
<evidence type="ECO:0000313" key="2">
    <source>
        <dbReference type="Proteomes" id="UP000187429"/>
    </source>
</evidence>
<organism evidence="1 2">
    <name type="scientific">Smittium culicis</name>
    <dbReference type="NCBI Taxonomy" id="133412"/>
    <lineage>
        <taxon>Eukaryota</taxon>
        <taxon>Fungi</taxon>
        <taxon>Fungi incertae sedis</taxon>
        <taxon>Zoopagomycota</taxon>
        <taxon>Kickxellomycotina</taxon>
        <taxon>Harpellomycetes</taxon>
        <taxon>Harpellales</taxon>
        <taxon>Legeriomycetaceae</taxon>
        <taxon>Smittium</taxon>
    </lineage>
</organism>
<accession>A0A1R1XS74</accession>
<sequence>MGLIEYNEIKNYLNNLEYPIEVGEERGKKIRNRSKKFRVVESILFKIIKGKKLEVLNEPNIKQKVASVHYESHEGIENTWRRAKEIYFGE</sequence>
<proteinExistence type="predicted"/>
<keyword evidence="2" id="KW-1185">Reference proteome</keyword>
<protein>
    <submittedName>
        <fullName evidence="1">Uncharacterized protein</fullName>
    </submittedName>
</protein>